<proteinExistence type="predicted"/>
<dbReference type="EMBL" id="QFQB01000019">
    <property type="protein sequence ID" value="PZQ46947.1"/>
    <property type="molecule type" value="Genomic_DNA"/>
</dbReference>
<gene>
    <name evidence="1" type="ORF">DI551_04130</name>
</gene>
<name>A0A2W5PQJ1_9BACT</name>
<sequence>MLVVGIFIAAYIPLYSLYIENSRRDETRVSQVILNTALQSFKEIRGRLPCPARYDAVPGEEDYGVEVECFGSTVAPGNCTDGICYEISERTYLVDGAPFTPRVERGMLPFKTLGLREEQAYDAYGGRFSYAVTEILTDKKSYRNNRGGISIVDGSEPHPHSLTEEPASAQFYVFSHGPDQIGAYNRSGFEVVSCNGPMLDNENCYTTSAHKTARYRHTLQSTERAVTVDSSVVVDDPSDVTEINTHFDDFADFSAIGKQPMWEYGEDSQRKPKDSVNLHESIKKKVIVGTDEKIADEDDSLSLLVGGINANVKTRQNGRSEELCNSGSGQDCMPSAVIGADDEDDPRALRCPAGTVATKISGNKFVCKTPSVQGCPEGDLPYGFDNNGLIMCRGESCPTIPVQICDTTVMLPDKAKPNSTKVLTGGASRTQTYTCKGGEWTETSSSGVCDCTAGSVTTGGSCGANMSGQTKITTTTVCPAGTTTETVDNSACKCVESTKYPTEGCPSGYASGWKTYKEVTICVNNVPQTTRTLESNTCTCKPEHYEENMGCPAGYGGSKMKYRDSVCTANGAVWGDWVIKDECTCSNKTETKEEACGTGYNLGKKIYTCKTVCPSDKTQPATTSCELTENSCDCQPTVVPETKTCPSGYTGTYTDQVLKKCDGTSEIQSTTKGTDCKPATMTCTVQKKDFQSFGKVKWSVGDKCTYTGSDNECTKITACTVPLGSQYAIYSCSCQ</sequence>
<dbReference type="Proteomes" id="UP000249417">
    <property type="component" value="Unassembled WGS sequence"/>
</dbReference>
<organism evidence="1 2">
    <name type="scientific">Micavibrio aeruginosavorus</name>
    <dbReference type="NCBI Taxonomy" id="349221"/>
    <lineage>
        <taxon>Bacteria</taxon>
        <taxon>Pseudomonadati</taxon>
        <taxon>Bdellovibrionota</taxon>
        <taxon>Bdellovibrionia</taxon>
        <taxon>Bdellovibrionales</taxon>
        <taxon>Pseudobdellovibrionaceae</taxon>
        <taxon>Micavibrio</taxon>
    </lineage>
</organism>
<reference evidence="1 2" key="1">
    <citation type="submission" date="2017-08" db="EMBL/GenBank/DDBJ databases">
        <title>Infants hospitalized years apart are colonized by the same room-sourced microbial strains.</title>
        <authorList>
            <person name="Brooks B."/>
            <person name="Olm M.R."/>
            <person name="Firek B.A."/>
            <person name="Baker R."/>
            <person name="Thomas B.C."/>
            <person name="Morowitz M.J."/>
            <person name="Banfield J.F."/>
        </authorList>
    </citation>
    <scope>NUCLEOTIDE SEQUENCE [LARGE SCALE GENOMIC DNA]</scope>
    <source>
        <strain evidence="1">S2_005_002_R2_29</strain>
    </source>
</reference>
<evidence type="ECO:0000313" key="1">
    <source>
        <dbReference type="EMBL" id="PZQ46947.1"/>
    </source>
</evidence>
<protein>
    <submittedName>
        <fullName evidence="1">Uncharacterized protein</fullName>
    </submittedName>
</protein>
<accession>A0A2W5PQJ1</accession>
<comment type="caution">
    <text evidence="1">The sequence shown here is derived from an EMBL/GenBank/DDBJ whole genome shotgun (WGS) entry which is preliminary data.</text>
</comment>
<dbReference type="AlphaFoldDB" id="A0A2W5PQJ1"/>
<evidence type="ECO:0000313" key="2">
    <source>
        <dbReference type="Proteomes" id="UP000249417"/>
    </source>
</evidence>